<evidence type="ECO:0000313" key="3">
    <source>
        <dbReference type="Proteomes" id="UP001564760"/>
    </source>
</evidence>
<reference evidence="2 3" key="1">
    <citation type="submission" date="2024-08" db="EMBL/GenBank/DDBJ databases">
        <title>Mycobacterium servetensis sp. nov., a novel rapid-growing mycobacterial species recovered from a human patient in Zaragoza, Spain.</title>
        <authorList>
            <person name="Tristancho-Baro A.I."/>
            <person name="Buenestado-Serrano S."/>
            <person name="Garcia De Viedma D."/>
            <person name="Milagro-Beamonte A."/>
            <person name="Burillo N."/>
            <person name="Sanz S."/>
            <person name="Lopez-Calleja A.I."/>
            <person name="Penas-Utrilla D."/>
            <person name="Guardingo M."/>
            <person name="Garcia M.J."/>
            <person name="Vinuelas-Bayon J."/>
        </authorList>
    </citation>
    <scope>NUCLEOTIDE SEQUENCE [LARGE SCALE GENOMIC DNA]</scope>
    <source>
        <strain evidence="3">HUMS_12744610</strain>
    </source>
</reference>
<sequence>MIASVALLPPLQAPLVLDDGIASALYVGNYWFIAQQVDYFAASRTGSPFQHYWSLGVEEQFCLVWPAMIIATAWLIRLARRRTRAEATSSKRPYLVVLALVAAVSFLLSLAIRVSPRCCPCWARRW</sequence>
<accession>A0ABV4C258</accession>
<evidence type="ECO:0008006" key="4">
    <source>
        <dbReference type="Google" id="ProtNLM"/>
    </source>
</evidence>
<keyword evidence="3" id="KW-1185">Reference proteome</keyword>
<dbReference type="Proteomes" id="UP001564760">
    <property type="component" value="Unassembled WGS sequence"/>
</dbReference>
<keyword evidence="1" id="KW-0472">Membrane</keyword>
<feature type="transmembrane region" description="Helical" evidence="1">
    <location>
        <begin position="63"/>
        <end position="80"/>
    </location>
</feature>
<protein>
    <recommendedName>
        <fullName evidence="4">Acyltransferase</fullName>
    </recommendedName>
</protein>
<dbReference type="PANTHER" id="PTHR23028:SF53">
    <property type="entry name" value="ACYL_TRANSF_3 DOMAIN-CONTAINING PROTEIN"/>
    <property type="match status" value="1"/>
</dbReference>
<dbReference type="PANTHER" id="PTHR23028">
    <property type="entry name" value="ACETYLTRANSFERASE"/>
    <property type="match status" value="1"/>
</dbReference>
<comment type="caution">
    <text evidence="2">The sequence shown here is derived from an EMBL/GenBank/DDBJ whole genome shotgun (WGS) entry which is preliminary data.</text>
</comment>
<keyword evidence="1" id="KW-1133">Transmembrane helix</keyword>
<dbReference type="InterPro" id="IPR050879">
    <property type="entry name" value="Acyltransferase_3"/>
</dbReference>
<evidence type="ECO:0000256" key="1">
    <source>
        <dbReference type="SAM" id="Phobius"/>
    </source>
</evidence>
<evidence type="ECO:0000313" key="2">
    <source>
        <dbReference type="EMBL" id="MEY8016622.1"/>
    </source>
</evidence>
<proteinExistence type="predicted"/>
<feature type="transmembrane region" description="Helical" evidence="1">
    <location>
        <begin position="92"/>
        <end position="112"/>
    </location>
</feature>
<dbReference type="EMBL" id="JBGEDP010000001">
    <property type="protein sequence ID" value="MEY8016622.1"/>
    <property type="molecule type" value="Genomic_DNA"/>
</dbReference>
<keyword evidence="1" id="KW-0812">Transmembrane</keyword>
<name>A0ABV4C258_9MYCO</name>
<organism evidence="2 3">
    <name type="scientific">Mycobacterium servetii</name>
    <dbReference type="NCBI Taxonomy" id="3237418"/>
    <lineage>
        <taxon>Bacteria</taxon>
        <taxon>Bacillati</taxon>
        <taxon>Actinomycetota</taxon>
        <taxon>Actinomycetes</taxon>
        <taxon>Mycobacteriales</taxon>
        <taxon>Mycobacteriaceae</taxon>
        <taxon>Mycobacterium</taxon>
    </lineage>
</organism>
<gene>
    <name evidence="2" type="ORF">AB8998_17265</name>
</gene>
<dbReference type="RefSeq" id="WP_369738978.1">
    <property type="nucleotide sequence ID" value="NZ_JBGEDP010000001.1"/>
</dbReference>